<evidence type="ECO:0000313" key="1">
    <source>
        <dbReference type="EMBL" id="GAJ20791.1"/>
    </source>
</evidence>
<accession>X1VTL9</accession>
<dbReference type="AlphaFoldDB" id="X1VTL9"/>
<reference evidence="1" key="1">
    <citation type="journal article" date="2014" name="Front. Microbiol.">
        <title>High frequency of phylogenetically diverse reductive dehalogenase-homologous genes in deep subseafloor sedimentary metagenomes.</title>
        <authorList>
            <person name="Kawai M."/>
            <person name="Futagami T."/>
            <person name="Toyoda A."/>
            <person name="Takaki Y."/>
            <person name="Nishi S."/>
            <person name="Hori S."/>
            <person name="Arai W."/>
            <person name="Tsubouchi T."/>
            <person name="Morono Y."/>
            <person name="Uchiyama I."/>
            <person name="Ito T."/>
            <person name="Fujiyama A."/>
            <person name="Inagaki F."/>
            <person name="Takami H."/>
        </authorList>
    </citation>
    <scope>NUCLEOTIDE SEQUENCE</scope>
    <source>
        <strain evidence="1">Expedition CK06-06</strain>
    </source>
</reference>
<proteinExistence type="predicted"/>
<gene>
    <name evidence="1" type="ORF">S12H4_58651</name>
</gene>
<dbReference type="Gene3D" id="2.50.20.10">
    <property type="entry name" value="Lipoprotein localisation LolA/LolB/LppX"/>
    <property type="match status" value="1"/>
</dbReference>
<name>X1VTL9_9ZZZZ</name>
<dbReference type="EMBL" id="BARW01038147">
    <property type="protein sequence ID" value="GAJ20791.1"/>
    <property type="molecule type" value="Genomic_DNA"/>
</dbReference>
<dbReference type="InterPro" id="IPR029046">
    <property type="entry name" value="LolA/LolB/LppX"/>
</dbReference>
<comment type="caution">
    <text evidence="1">The sequence shown here is derived from an EMBL/GenBank/DDBJ whole genome shotgun (WGS) entry which is preliminary data.</text>
</comment>
<protein>
    <recommendedName>
        <fullName evidence="2">MucB/RseB N-terminal domain-containing protein</fullName>
    </recommendedName>
</protein>
<sequence length="72" mass="8210">KPSGHLFKKIKLWFSKKDLLMEKVEMFETDGDRTVITYSDTIINSGVSDEVFRFIPPKGVTVSSLSDGYPPW</sequence>
<dbReference type="InterPro" id="IPR004564">
    <property type="entry name" value="OM_lipoprot_carrier_LolA-like"/>
</dbReference>
<dbReference type="Pfam" id="PF03548">
    <property type="entry name" value="LolA"/>
    <property type="match status" value="1"/>
</dbReference>
<dbReference type="SUPFAM" id="SSF89392">
    <property type="entry name" value="Prokaryotic lipoproteins and lipoprotein localization factors"/>
    <property type="match status" value="1"/>
</dbReference>
<feature type="non-terminal residue" evidence="1">
    <location>
        <position position="1"/>
    </location>
</feature>
<organism evidence="1">
    <name type="scientific">marine sediment metagenome</name>
    <dbReference type="NCBI Taxonomy" id="412755"/>
    <lineage>
        <taxon>unclassified sequences</taxon>
        <taxon>metagenomes</taxon>
        <taxon>ecological metagenomes</taxon>
    </lineage>
</organism>
<evidence type="ECO:0008006" key="2">
    <source>
        <dbReference type="Google" id="ProtNLM"/>
    </source>
</evidence>